<protein>
    <recommendedName>
        <fullName evidence="3">Lipoprotein</fullName>
    </recommendedName>
</protein>
<dbReference type="Proteomes" id="UP001232117">
    <property type="component" value="Chromosome"/>
</dbReference>
<reference evidence="1 2" key="1">
    <citation type="submission" date="2023-06" db="EMBL/GenBank/DDBJ databases">
        <title>Complete Genome Sequence of Flavobacterium keumense K3R-10.</title>
        <authorList>
            <person name="Jeong H."/>
            <person name="Jhang S.Y."/>
            <person name="Kim J.N."/>
        </authorList>
    </citation>
    <scope>NUCLEOTIDE SEQUENCE [LARGE SCALE GENOMIC DNA]</scope>
    <source>
        <strain evidence="1 2">K3R-10</strain>
    </source>
</reference>
<evidence type="ECO:0000313" key="1">
    <source>
        <dbReference type="EMBL" id="WGK95353.1"/>
    </source>
</evidence>
<sequence length="147" mass="17535">MKTTFLRNCVLVFSLCGLFFYGIVYACADYWDWDYDGNSSFTPETFVDKSYSPLFFSNYEYFYGIGFDTEHVTRFNNEVLAEWTTFLKGSCHPKWVRYFLLESSSKTVKELRVYYATNKKTTLVNQWERKVKLNDPKTKSFIQFYIS</sequence>
<proteinExistence type="predicted"/>
<gene>
    <name evidence="1" type="ORF">MG292_03725</name>
</gene>
<evidence type="ECO:0000313" key="2">
    <source>
        <dbReference type="Proteomes" id="UP001232117"/>
    </source>
</evidence>
<organism evidence="1 2">
    <name type="scientific">Flavobacterium keumense</name>
    <dbReference type="NCBI Taxonomy" id="1306518"/>
    <lineage>
        <taxon>Bacteria</taxon>
        <taxon>Pseudomonadati</taxon>
        <taxon>Bacteroidota</taxon>
        <taxon>Flavobacteriia</taxon>
        <taxon>Flavobacteriales</taxon>
        <taxon>Flavobacteriaceae</taxon>
        <taxon>Flavobacterium</taxon>
    </lineage>
</organism>
<evidence type="ECO:0008006" key="3">
    <source>
        <dbReference type="Google" id="ProtNLM"/>
    </source>
</evidence>
<name>A0ABY8N842_9FLAO</name>
<accession>A0ABY8N842</accession>
<dbReference type="PROSITE" id="PS51257">
    <property type="entry name" value="PROKAR_LIPOPROTEIN"/>
    <property type="match status" value="1"/>
</dbReference>
<dbReference type="EMBL" id="CP092332">
    <property type="protein sequence ID" value="WGK95353.1"/>
    <property type="molecule type" value="Genomic_DNA"/>
</dbReference>
<dbReference type="RefSeq" id="WP_280158187.1">
    <property type="nucleotide sequence ID" value="NZ_CP092332.1"/>
</dbReference>
<keyword evidence="2" id="KW-1185">Reference proteome</keyword>